<dbReference type="InterPro" id="IPR001650">
    <property type="entry name" value="Helicase_C-like"/>
</dbReference>
<dbReference type="Gene3D" id="1.20.120.1080">
    <property type="match status" value="1"/>
</dbReference>
<feature type="domain" description="Helicase C-terminal" evidence="7">
    <location>
        <begin position="195"/>
        <end position="367"/>
    </location>
</feature>
<keyword evidence="1" id="KW-0547">Nucleotide-binding</keyword>
<dbReference type="EMBL" id="PXNP01000009">
    <property type="protein sequence ID" value="PSF13487.1"/>
    <property type="molecule type" value="Genomic_DNA"/>
</dbReference>
<dbReference type="PANTHER" id="PTHR43519">
    <property type="entry name" value="ATP-DEPENDENT RNA HELICASE HRPB"/>
    <property type="match status" value="1"/>
</dbReference>
<dbReference type="PIRSF" id="PIRSF005496">
    <property type="entry name" value="ATP_hel_hrpB"/>
    <property type="match status" value="1"/>
</dbReference>
<dbReference type="FunFam" id="3.40.50.300:FF:002125">
    <property type="entry name" value="ATP-dependent helicase HrpB"/>
    <property type="match status" value="1"/>
</dbReference>
<organism evidence="8 9">
    <name type="scientific">Marinobacter fuscus</name>
    <dbReference type="NCBI Taxonomy" id="2109942"/>
    <lineage>
        <taxon>Bacteria</taxon>
        <taxon>Pseudomonadati</taxon>
        <taxon>Pseudomonadota</taxon>
        <taxon>Gammaproteobacteria</taxon>
        <taxon>Pseudomonadales</taxon>
        <taxon>Marinobacteraceae</taxon>
        <taxon>Marinobacter</taxon>
    </lineage>
</organism>
<dbReference type="PROSITE" id="PS51194">
    <property type="entry name" value="HELICASE_CTER"/>
    <property type="match status" value="1"/>
</dbReference>
<dbReference type="OrthoDB" id="9805617at2"/>
<keyword evidence="4" id="KW-0067">ATP-binding</keyword>
<dbReference type="SUPFAM" id="SSF52540">
    <property type="entry name" value="P-loop containing nucleoside triphosphate hydrolases"/>
    <property type="match status" value="1"/>
</dbReference>
<keyword evidence="9" id="KW-1185">Reference proteome</keyword>
<feature type="domain" description="Helicase ATP-binding" evidence="6">
    <location>
        <begin position="12"/>
        <end position="159"/>
    </location>
</feature>
<evidence type="ECO:0000256" key="2">
    <source>
        <dbReference type="ARBA" id="ARBA00022801"/>
    </source>
</evidence>
<sequence>MLPIDSILPELTQTLARTTTVLLQAPPGAGKTTRVPLALLDAPWRGDRKILMLEPRRLAARSAARFMAQQLGETAGQTVGYRTRLDTRVSANTRIEVVTEGILTRLIQNDPMLEDYAAVLFDEFHERSLQADLGLALVRESQQALREDLRLLVMSATLDTAPIARVLGEVPVITSAGRAFPVAEIYQPMPRNTRPVEHTVQVIQEALQSQPGSLLVFLPGAGEIRRVAQQLAGQLPGNTRLAPLYGNLKSDEQDRAIAPAPEGTRKVVLATAIAETSLTIEGIRVVIDAGQQRRAVFDANSGMTRLITGRVSKASAEQRKGRAGRVEPGVCYRLWSESEQFGLADYTPPEIQSADLAPLVLELAQWGARAPEQVAWVDPPPAAHWQQAVGLLQWLDMLDAEGAITEHGKAARELGLHPRLAHMVLRGRALGLGQLAAELAALLEERDLLGPGAGADLQERVRLLRGEAGPRGLDAARLKALRQAVKRLCRAALKTDLPSATEVGRVLAQAYPDRIARRRAGSAPRYQLSNGKGALLRDDDPLAREDWLVAADLDGKAREATIYLAAPVSLADLEQDLAGHIQYGDEAFWDDHRGRVVAREVRKLGALILAEQPLAQVAPELIQQGLLDAIRRKGLDSLPWTDASRQWQARVRLLANRFPGDWPDVDDQALLDSLEHWLGPFLAGSQRWADITRLDLLPALASLLDYPRQQQLESLAPRALSIPTGQKVSLDYTQDHGPVLAAKLQALFGWTDTPTVAGGQVPVVIHLLSPAQRPLAVTADLASFWQNAYPEVRKELRGRYPKHPWPEDPLTAPAQQGTKKRPAP</sequence>
<evidence type="ECO:0000256" key="3">
    <source>
        <dbReference type="ARBA" id="ARBA00022806"/>
    </source>
</evidence>
<dbReference type="GO" id="GO:0005524">
    <property type="term" value="F:ATP binding"/>
    <property type="evidence" value="ECO:0007669"/>
    <property type="project" value="UniProtKB-KW"/>
</dbReference>
<dbReference type="RefSeq" id="WP_106761050.1">
    <property type="nucleotide sequence ID" value="NZ_PXNP01000009.1"/>
</dbReference>
<proteinExistence type="predicted"/>
<dbReference type="InterPro" id="IPR011545">
    <property type="entry name" value="DEAD/DEAH_box_helicase_dom"/>
</dbReference>
<dbReference type="AlphaFoldDB" id="A0A2T1KTQ6"/>
<dbReference type="Pfam" id="PF24473">
    <property type="entry name" value="CON_HrpB"/>
    <property type="match status" value="1"/>
</dbReference>
<evidence type="ECO:0000256" key="1">
    <source>
        <dbReference type="ARBA" id="ARBA00022741"/>
    </source>
</evidence>
<dbReference type="Gene3D" id="3.40.50.300">
    <property type="entry name" value="P-loop containing nucleotide triphosphate hydrolases"/>
    <property type="match status" value="2"/>
</dbReference>
<dbReference type="InterPro" id="IPR013689">
    <property type="entry name" value="RNA_helicase_ATP-dep_HrpB_C"/>
</dbReference>
<dbReference type="GO" id="GO:0016787">
    <property type="term" value="F:hydrolase activity"/>
    <property type="evidence" value="ECO:0007669"/>
    <property type="project" value="UniProtKB-KW"/>
</dbReference>
<evidence type="ECO:0000256" key="4">
    <source>
        <dbReference type="ARBA" id="ARBA00022840"/>
    </source>
</evidence>
<dbReference type="InterPro" id="IPR010225">
    <property type="entry name" value="HrpB"/>
</dbReference>
<evidence type="ECO:0000313" key="8">
    <source>
        <dbReference type="EMBL" id="PSF13487.1"/>
    </source>
</evidence>
<keyword evidence="2" id="KW-0378">Hydrolase</keyword>
<dbReference type="InterPro" id="IPR007502">
    <property type="entry name" value="Helicase-assoc_dom"/>
</dbReference>
<protein>
    <submittedName>
        <fullName evidence="8">ATP-dependent helicase HrpB</fullName>
    </submittedName>
</protein>
<dbReference type="PROSITE" id="PS51192">
    <property type="entry name" value="HELICASE_ATP_BIND_1"/>
    <property type="match status" value="1"/>
</dbReference>
<dbReference type="SMART" id="SM00847">
    <property type="entry name" value="HA2"/>
    <property type="match status" value="1"/>
</dbReference>
<reference evidence="8 9" key="1">
    <citation type="submission" date="2018-03" db="EMBL/GenBank/DDBJ databases">
        <title>Marinobacter brunus sp. nov., a marine bacterium of Gamma-proteobacteria isolated from the surface seawater of the South China Sea.</title>
        <authorList>
            <person name="Cheng H."/>
            <person name="Wu Y.-H."/>
            <person name="Xamxidin M."/>
            <person name="Xu X.-W."/>
        </authorList>
    </citation>
    <scope>NUCLEOTIDE SEQUENCE [LARGE SCALE GENOMIC DNA]</scope>
    <source>
        <strain evidence="8 9">NH169-3</strain>
    </source>
</reference>
<keyword evidence="3 8" id="KW-0347">Helicase</keyword>
<dbReference type="Pfam" id="PF08482">
    <property type="entry name" value="HrpB_C"/>
    <property type="match status" value="1"/>
</dbReference>
<dbReference type="Proteomes" id="UP000239866">
    <property type="component" value="Unassembled WGS sequence"/>
</dbReference>
<dbReference type="CDD" id="cd17990">
    <property type="entry name" value="DEXHc_HrpB"/>
    <property type="match status" value="1"/>
</dbReference>
<dbReference type="GO" id="GO:0004386">
    <property type="term" value="F:helicase activity"/>
    <property type="evidence" value="ECO:0007669"/>
    <property type="project" value="UniProtKB-KW"/>
</dbReference>
<dbReference type="Pfam" id="PF00270">
    <property type="entry name" value="DEAD"/>
    <property type="match status" value="1"/>
</dbReference>
<dbReference type="GO" id="GO:0003676">
    <property type="term" value="F:nucleic acid binding"/>
    <property type="evidence" value="ECO:0007669"/>
    <property type="project" value="InterPro"/>
</dbReference>
<dbReference type="InterPro" id="IPR049614">
    <property type="entry name" value="HrpB_DEXH"/>
</dbReference>
<accession>A0A2T1KTQ6</accession>
<name>A0A2T1KTQ6_9GAMM</name>
<feature type="region of interest" description="Disordered" evidence="5">
    <location>
        <begin position="799"/>
        <end position="824"/>
    </location>
</feature>
<dbReference type="InterPro" id="IPR056329">
    <property type="entry name" value="CON_HrpB"/>
</dbReference>
<dbReference type="PANTHER" id="PTHR43519:SF1">
    <property type="entry name" value="ATP-DEPENDENT RNA HELICASE HRPB"/>
    <property type="match status" value="1"/>
</dbReference>
<dbReference type="SMART" id="SM00490">
    <property type="entry name" value="HELICc"/>
    <property type="match status" value="1"/>
</dbReference>
<dbReference type="InterPro" id="IPR014001">
    <property type="entry name" value="Helicase_ATP-bd"/>
</dbReference>
<dbReference type="SMART" id="SM00487">
    <property type="entry name" value="DEXDc"/>
    <property type="match status" value="1"/>
</dbReference>
<dbReference type="CDD" id="cd18791">
    <property type="entry name" value="SF2_C_RHA"/>
    <property type="match status" value="1"/>
</dbReference>
<comment type="caution">
    <text evidence="8">The sequence shown here is derived from an EMBL/GenBank/DDBJ whole genome shotgun (WGS) entry which is preliminary data.</text>
</comment>
<dbReference type="NCBIfam" id="TIGR01970">
    <property type="entry name" value="DEAH_box_HrpB"/>
    <property type="match status" value="1"/>
</dbReference>
<evidence type="ECO:0000313" key="9">
    <source>
        <dbReference type="Proteomes" id="UP000239866"/>
    </source>
</evidence>
<evidence type="ECO:0000259" key="7">
    <source>
        <dbReference type="PROSITE" id="PS51194"/>
    </source>
</evidence>
<dbReference type="Pfam" id="PF00271">
    <property type="entry name" value="Helicase_C"/>
    <property type="match status" value="1"/>
</dbReference>
<gene>
    <name evidence="8" type="primary">hrpB</name>
    <name evidence="8" type="ORF">C7H09_02475</name>
</gene>
<evidence type="ECO:0000256" key="5">
    <source>
        <dbReference type="SAM" id="MobiDB-lite"/>
    </source>
</evidence>
<dbReference type="InterPro" id="IPR027417">
    <property type="entry name" value="P-loop_NTPase"/>
</dbReference>
<evidence type="ECO:0000259" key="6">
    <source>
        <dbReference type="PROSITE" id="PS51192"/>
    </source>
</evidence>